<protein>
    <submittedName>
        <fullName evidence="2">Molybdenum cofactor sulfurase</fullName>
    </submittedName>
</protein>
<organism evidence="2 3">
    <name type="scientific">Acidocella aquatica</name>
    <dbReference type="NCBI Taxonomy" id="1922313"/>
    <lineage>
        <taxon>Bacteria</taxon>
        <taxon>Pseudomonadati</taxon>
        <taxon>Pseudomonadota</taxon>
        <taxon>Alphaproteobacteria</taxon>
        <taxon>Acetobacterales</taxon>
        <taxon>Acidocellaceae</taxon>
        <taxon>Acidocella</taxon>
    </lineage>
</organism>
<reference evidence="3" key="1">
    <citation type="journal article" date="2019" name="Int. J. Syst. Evol. Microbiol.">
        <title>The Global Catalogue of Microorganisms (GCM) 10K type strain sequencing project: providing services to taxonomists for standard genome sequencing and annotation.</title>
        <authorList>
            <consortium name="The Broad Institute Genomics Platform"/>
            <consortium name="The Broad Institute Genome Sequencing Center for Infectious Disease"/>
            <person name="Wu L."/>
            <person name="Ma J."/>
        </authorList>
    </citation>
    <scope>NUCLEOTIDE SEQUENCE [LARGE SCALE GENOMIC DNA]</scope>
    <source>
        <strain evidence="3">NBRC 112502</strain>
    </source>
</reference>
<proteinExistence type="predicted"/>
<comment type="caution">
    <text evidence="2">The sequence shown here is derived from an EMBL/GenBank/DDBJ whole genome shotgun (WGS) entry which is preliminary data.</text>
</comment>
<feature type="domain" description="MOSC" evidence="1">
    <location>
        <begin position="97"/>
        <end position="255"/>
    </location>
</feature>
<dbReference type="Gene3D" id="2.40.33.20">
    <property type="entry name" value="PK beta-barrel domain-like"/>
    <property type="match status" value="1"/>
</dbReference>
<dbReference type="PROSITE" id="PS51340">
    <property type="entry name" value="MOSC"/>
    <property type="match status" value="1"/>
</dbReference>
<evidence type="ECO:0000313" key="2">
    <source>
        <dbReference type="EMBL" id="GLR67832.1"/>
    </source>
</evidence>
<dbReference type="EMBL" id="BSOS01000067">
    <property type="protein sequence ID" value="GLR67832.1"/>
    <property type="molecule type" value="Genomic_DNA"/>
</dbReference>
<dbReference type="SUPFAM" id="SSF50800">
    <property type="entry name" value="PK beta-barrel domain-like"/>
    <property type="match status" value="1"/>
</dbReference>
<sequence length="255" mass="28018">MHIESLYRYPVKGLTPEPLASAALSPGRCIPWDRAFALAQGDAALNPATPTWVSKTNFMCLLRNASIALLQTSFNESARELTITAPNKQTIAANPLTPEGRAALTDFLTAWLGTESRTGPLGQRPAFHYFESHSFCDHQTQVLSLIGLGSLHALETAAGAPRDKRRFRANIYIEEIAPWAEFSWLGKTLQIGEATLRVHERIDRCAATTVNPCTAIRDANPVRELRENFGHIDLGIFAEVITQGTIRPGDTITLL</sequence>
<keyword evidence="3" id="KW-1185">Reference proteome</keyword>
<dbReference type="Pfam" id="PF03476">
    <property type="entry name" value="MOSC_N"/>
    <property type="match status" value="1"/>
</dbReference>
<dbReference type="InterPro" id="IPR011037">
    <property type="entry name" value="Pyrv_Knase-like_insert_dom_sf"/>
</dbReference>
<dbReference type="RefSeq" id="WP_284258595.1">
    <property type="nucleotide sequence ID" value="NZ_BSOS01000067.1"/>
</dbReference>
<accession>A0ABQ6A7Z1</accession>
<name>A0ABQ6A7Z1_9PROT</name>
<dbReference type="Proteomes" id="UP001156641">
    <property type="component" value="Unassembled WGS sequence"/>
</dbReference>
<dbReference type="Pfam" id="PF03473">
    <property type="entry name" value="MOSC"/>
    <property type="match status" value="1"/>
</dbReference>
<dbReference type="InterPro" id="IPR005302">
    <property type="entry name" value="MoCF_Sase_C"/>
</dbReference>
<evidence type="ECO:0000313" key="3">
    <source>
        <dbReference type="Proteomes" id="UP001156641"/>
    </source>
</evidence>
<evidence type="ECO:0000259" key="1">
    <source>
        <dbReference type="PROSITE" id="PS51340"/>
    </source>
</evidence>
<dbReference type="InterPro" id="IPR005303">
    <property type="entry name" value="MOCOS_middle"/>
</dbReference>
<gene>
    <name evidence="2" type="ORF">GCM10010909_25130</name>
</gene>